<dbReference type="PANTHER" id="PTHR35809">
    <property type="entry name" value="ARCHAETIDYLSERINE DECARBOXYLASE PROENZYME-RELATED"/>
    <property type="match status" value="1"/>
</dbReference>
<evidence type="ECO:0000256" key="1">
    <source>
        <dbReference type="ARBA" id="ARBA00022475"/>
    </source>
</evidence>
<comment type="function">
    <text evidence="11">Catalyzes the formation of phosphatidylethanolamine (PtdEtn) from phosphatidylserine (PtdSer).</text>
</comment>
<evidence type="ECO:0000256" key="11">
    <source>
        <dbReference type="HAMAP-Rule" id="MF_00664"/>
    </source>
</evidence>
<evidence type="ECO:0000313" key="13">
    <source>
        <dbReference type="EMBL" id="SMC46219.1"/>
    </source>
</evidence>
<dbReference type="InterPro" id="IPR003817">
    <property type="entry name" value="PS_Dcarbxylase"/>
</dbReference>
<dbReference type="NCBIfam" id="NF003678">
    <property type="entry name" value="PRK05305.1-2"/>
    <property type="match status" value="1"/>
</dbReference>
<feature type="chain" id="PRO_5023293977" description="Phosphatidylserine decarboxylase beta chain" evidence="11">
    <location>
        <begin position="1"/>
        <end position="196"/>
    </location>
</feature>
<comment type="subcellular location">
    <subcellularLocation>
        <location evidence="11">Cell membrane</location>
        <topology evidence="11">Peripheral membrane protein</topology>
    </subcellularLocation>
</comment>
<protein>
    <recommendedName>
        <fullName evidence="11">Phosphatidylserine decarboxylase proenzyme</fullName>
        <ecNumber evidence="11">4.1.1.65</ecNumber>
    </recommendedName>
    <component>
        <recommendedName>
            <fullName evidence="11">Phosphatidylserine decarboxylase alpha chain</fullName>
        </recommendedName>
    </component>
    <component>
        <recommendedName>
            <fullName evidence="11">Phosphatidylserine decarboxylase beta chain</fullName>
        </recommendedName>
    </component>
</protein>
<comment type="pathway">
    <text evidence="11">Phospholipid metabolism; phosphatidylethanolamine biosynthesis; phosphatidylethanolamine from CDP-diacylglycerol: step 2/2.</text>
</comment>
<evidence type="ECO:0000256" key="8">
    <source>
        <dbReference type="ARBA" id="ARBA00023239"/>
    </source>
</evidence>
<dbReference type="Pfam" id="PF02666">
    <property type="entry name" value="PS_Dcarbxylase"/>
    <property type="match status" value="1"/>
</dbReference>
<proteinExistence type="inferred from homology"/>
<evidence type="ECO:0000256" key="7">
    <source>
        <dbReference type="ARBA" id="ARBA00023209"/>
    </source>
</evidence>
<keyword evidence="12" id="KW-0812">Transmembrane</keyword>
<feature type="site" description="Cleavage (non-hydrolytic); by autocatalysis" evidence="11">
    <location>
        <begin position="196"/>
        <end position="197"/>
    </location>
</feature>
<feature type="active site" description="Schiff-base intermediate with substrate; via pyruvic acid" evidence="11">
    <location>
        <position position="197"/>
    </location>
</feature>
<keyword evidence="5 11" id="KW-0472">Membrane</keyword>
<keyword evidence="8 11" id="KW-0456">Lyase</keyword>
<dbReference type="NCBIfam" id="NF003685">
    <property type="entry name" value="PRK05305.2-5"/>
    <property type="match status" value="1"/>
</dbReference>
<evidence type="ECO:0000313" key="14">
    <source>
        <dbReference type="Proteomes" id="UP000192418"/>
    </source>
</evidence>
<keyword evidence="12" id="KW-1133">Transmembrane helix</keyword>
<evidence type="ECO:0000256" key="3">
    <source>
        <dbReference type="ARBA" id="ARBA00022793"/>
    </source>
</evidence>
<keyword evidence="10 11" id="KW-0670">Pyruvate</keyword>
<dbReference type="InterPro" id="IPR033175">
    <property type="entry name" value="PSD-A"/>
</dbReference>
<gene>
    <name evidence="11" type="primary">psd</name>
    <name evidence="13" type="ORF">SAMN02746065_102200</name>
</gene>
<dbReference type="EMBL" id="FWXY01000002">
    <property type="protein sequence ID" value="SMC46219.1"/>
    <property type="molecule type" value="Genomic_DNA"/>
</dbReference>
<evidence type="ECO:0000256" key="10">
    <source>
        <dbReference type="ARBA" id="ARBA00023317"/>
    </source>
</evidence>
<comment type="cofactor">
    <cofactor evidence="11">
        <name>pyruvate</name>
        <dbReference type="ChEBI" id="CHEBI:15361"/>
    </cofactor>
    <text evidence="11">Binds 1 pyruvoyl group covalently per subunit.</text>
</comment>
<keyword evidence="9 11" id="KW-1208">Phospholipid metabolism</keyword>
<feature type="chain" id="PRO_5023293978" description="Phosphatidylserine decarboxylase alpha chain" evidence="11">
    <location>
        <begin position="197"/>
        <end position="233"/>
    </location>
</feature>
<feature type="modified residue" description="Pyruvic acid (Ser); by autocatalysis" evidence="11">
    <location>
        <position position="197"/>
    </location>
</feature>
<name>A0A1W1ZCR6_9BACT</name>
<keyword evidence="1 11" id="KW-1003">Cell membrane</keyword>
<dbReference type="RefSeq" id="WP_232367016.1">
    <property type="nucleotide sequence ID" value="NZ_FWXY01000002.1"/>
</dbReference>
<comment type="subunit">
    <text evidence="11">Heterodimer of a large membrane-associated beta subunit and a small pyruvoyl-containing alpha subunit.</text>
</comment>
<dbReference type="EC" id="4.1.1.65" evidence="11"/>
<dbReference type="GO" id="GO:0004609">
    <property type="term" value="F:phosphatidylserine decarboxylase activity"/>
    <property type="evidence" value="ECO:0007669"/>
    <property type="project" value="UniProtKB-UniRule"/>
</dbReference>
<keyword evidence="6 11" id="KW-0865">Zymogen</keyword>
<evidence type="ECO:0000256" key="9">
    <source>
        <dbReference type="ARBA" id="ARBA00023264"/>
    </source>
</evidence>
<keyword evidence="3 11" id="KW-0210">Decarboxylase</keyword>
<evidence type="ECO:0000256" key="5">
    <source>
        <dbReference type="ARBA" id="ARBA00023136"/>
    </source>
</evidence>
<dbReference type="Proteomes" id="UP000192418">
    <property type="component" value="Unassembled WGS sequence"/>
</dbReference>
<dbReference type="PANTHER" id="PTHR35809:SF1">
    <property type="entry name" value="ARCHAETIDYLSERINE DECARBOXYLASE PROENZYME-RELATED"/>
    <property type="match status" value="1"/>
</dbReference>
<organism evidence="13 14">
    <name type="scientific">Desulfocicer vacuolatum DSM 3385</name>
    <dbReference type="NCBI Taxonomy" id="1121400"/>
    <lineage>
        <taxon>Bacteria</taxon>
        <taxon>Pseudomonadati</taxon>
        <taxon>Thermodesulfobacteriota</taxon>
        <taxon>Desulfobacteria</taxon>
        <taxon>Desulfobacterales</taxon>
        <taxon>Desulfobacteraceae</taxon>
        <taxon>Desulfocicer</taxon>
    </lineage>
</organism>
<keyword evidence="14" id="KW-1185">Reference proteome</keyword>
<keyword evidence="4 11" id="KW-0443">Lipid metabolism</keyword>
<keyword evidence="2 11" id="KW-0444">Lipid biosynthesis</keyword>
<reference evidence="13 14" key="1">
    <citation type="submission" date="2017-04" db="EMBL/GenBank/DDBJ databases">
        <authorList>
            <person name="Afonso C.L."/>
            <person name="Miller P.J."/>
            <person name="Scott M.A."/>
            <person name="Spackman E."/>
            <person name="Goraichik I."/>
            <person name="Dimitrov K.M."/>
            <person name="Suarez D.L."/>
            <person name="Swayne D.E."/>
        </authorList>
    </citation>
    <scope>NUCLEOTIDE SEQUENCE [LARGE SCALE GENOMIC DNA]</scope>
    <source>
        <strain evidence="13 14">DSM 3385</strain>
    </source>
</reference>
<feature type="transmembrane region" description="Helical" evidence="12">
    <location>
        <begin position="46"/>
        <end position="63"/>
    </location>
</feature>
<evidence type="ECO:0000256" key="12">
    <source>
        <dbReference type="SAM" id="Phobius"/>
    </source>
</evidence>
<comment type="similarity">
    <text evidence="11">Belongs to the phosphatidylserine decarboxylase family. PSD-A subfamily.</text>
</comment>
<comment type="catalytic activity">
    <reaction evidence="11">
        <text>a 1,2-diacyl-sn-glycero-3-phospho-L-serine + H(+) = a 1,2-diacyl-sn-glycero-3-phosphoethanolamine + CO2</text>
        <dbReference type="Rhea" id="RHEA:20828"/>
        <dbReference type="ChEBI" id="CHEBI:15378"/>
        <dbReference type="ChEBI" id="CHEBI:16526"/>
        <dbReference type="ChEBI" id="CHEBI:57262"/>
        <dbReference type="ChEBI" id="CHEBI:64612"/>
        <dbReference type="EC" id="4.1.1.65"/>
    </reaction>
</comment>
<evidence type="ECO:0000256" key="4">
    <source>
        <dbReference type="ARBA" id="ARBA00023098"/>
    </source>
</evidence>
<evidence type="ECO:0000256" key="6">
    <source>
        <dbReference type="ARBA" id="ARBA00023145"/>
    </source>
</evidence>
<dbReference type="STRING" id="1121400.SAMN02746065_102200"/>
<dbReference type="HAMAP" id="MF_00664">
    <property type="entry name" value="PS_decarb_PSD_A"/>
    <property type="match status" value="1"/>
</dbReference>
<sequence>MKRDVKIEMKDIKWPEKAGFIIAAPGFKYIGIAGVIAALAMGLGGAVSGGIGLGLFAFVCWFFRDPERTIPPQSNALVSPADGKVISIETIENSTVVSGSCIRVCIFMNVFNVHVNRVPMGGKVEKVTYFPGKFFNASLDKASEHNERNALVIKTPQGAVYGVVQIAGLIARRIVCHIKPGDRLERGKRYGMIRFGSRLDLHLPLNTNIAVTLGQKVSAGSSIVGYLGREHEK</sequence>
<dbReference type="AlphaFoldDB" id="A0A1W1ZCR6"/>
<comment type="PTM">
    <text evidence="11">Is synthesized initially as an inactive proenzyme. Formation of the active enzyme involves a self-maturation process in which the active site pyruvoyl group is generated from an internal serine residue via an autocatalytic post-translational modification. Two non-identical subunits are generated from the proenzyme in this reaction, and the pyruvate is formed at the N-terminus of the alpha chain, which is derived from the carboxyl end of the proenzyme. The post-translation cleavage follows an unusual pathway, termed non-hydrolytic serinolysis, in which the side chain hydroxyl group of the serine supplies its oxygen atom to form the C-terminus of the beta chain, while the remainder of the serine residue undergoes an oxidative deamination to produce ammonia and the pyruvoyl prosthetic group on the alpha chain.</text>
</comment>
<evidence type="ECO:0000256" key="2">
    <source>
        <dbReference type="ARBA" id="ARBA00022516"/>
    </source>
</evidence>
<keyword evidence="7 11" id="KW-0594">Phospholipid biosynthesis</keyword>
<accession>A0A1W1ZCR6</accession>
<dbReference type="GO" id="GO:0005886">
    <property type="term" value="C:plasma membrane"/>
    <property type="evidence" value="ECO:0007669"/>
    <property type="project" value="UniProtKB-SubCell"/>
</dbReference>
<dbReference type="UniPathway" id="UPA00558">
    <property type="reaction ID" value="UER00616"/>
</dbReference>
<dbReference type="GO" id="GO:0006646">
    <property type="term" value="P:phosphatidylethanolamine biosynthetic process"/>
    <property type="evidence" value="ECO:0007669"/>
    <property type="project" value="UniProtKB-UniRule"/>
</dbReference>
<feature type="transmembrane region" description="Helical" evidence="12">
    <location>
        <begin position="20"/>
        <end position="40"/>
    </location>
</feature>